<dbReference type="GO" id="GO:0005737">
    <property type="term" value="C:cytoplasm"/>
    <property type="evidence" value="ECO:0007669"/>
    <property type="project" value="InterPro"/>
</dbReference>
<sequence>MNLIYFYRISHWAYVNRIPLIPNVIKIISFLLFNSVVPASVKIGKNSRFMYGGIGCVIHKKSIIGNNVCLGQGITIGRKLKESCPEIGNDVYIGAGARILGDIKVGNNIIIGANAVVINSIPDNSIVAGSPAKVVKMIEHSIWQELGDLL</sequence>
<dbReference type="AlphaFoldDB" id="A0A290PKN3"/>
<proteinExistence type="predicted"/>
<dbReference type="EMBL" id="SCLC01000496">
    <property type="protein sequence ID" value="MBF4436953.1"/>
    <property type="molecule type" value="Genomic_DNA"/>
</dbReference>
<dbReference type="GO" id="GO:0009001">
    <property type="term" value="F:serine O-acetyltransferase activity"/>
    <property type="evidence" value="ECO:0007669"/>
    <property type="project" value="InterPro"/>
</dbReference>
<dbReference type="Proteomes" id="UP000726136">
    <property type="component" value="Unassembled WGS sequence"/>
</dbReference>
<evidence type="ECO:0000313" key="1">
    <source>
        <dbReference type="EMBL" id="MBF4371483.1"/>
    </source>
</evidence>
<dbReference type="Pfam" id="PF00132">
    <property type="entry name" value="Hexapep"/>
    <property type="match status" value="1"/>
</dbReference>
<evidence type="ECO:0000313" key="3">
    <source>
        <dbReference type="Proteomes" id="UP000726136"/>
    </source>
</evidence>
<evidence type="ECO:0000313" key="2">
    <source>
        <dbReference type="EMBL" id="MBF4436953.1"/>
    </source>
</evidence>
<keyword evidence="3" id="KW-1185">Reference proteome</keyword>
<evidence type="ECO:0000313" key="4">
    <source>
        <dbReference type="Proteomes" id="UP000786185"/>
    </source>
</evidence>
<organism evidence="2 4">
    <name type="scientific">Vibrio anguillarum</name>
    <name type="common">Listonella anguillarum</name>
    <dbReference type="NCBI Taxonomy" id="55601"/>
    <lineage>
        <taxon>Bacteria</taxon>
        <taxon>Pseudomonadati</taxon>
        <taxon>Pseudomonadota</taxon>
        <taxon>Gammaproteobacteria</taxon>
        <taxon>Vibrionales</taxon>
        <taxon>Vibrionaceae</taxon>
        <taxon>Vibrio</taxon>
    </lineage>
</organism>
<accession>A0A290PKN3</accession>
<gene>
    <name evidence="1" type="ORF">EAY46_00065</name>
    <name evidence="2" type="ORF">ERJ77_21175</name>
</gene>
<dbReference type="Proteomes" id="UP000786185">
    <property type="component" value="Unassembled WGS sequence"/>
</dbReference>
<name>A0A290PKN3_VIBAN</name>
<dbReference type="RefSeq" id="WP_096036184.1">
    <property type="nucleotide sequence ID" value="NZ_CP023310.1"/>
</dbReference>
<dbReference type="GO" id="GO:0006535">
    <property type="term" value="P:cysteine biosynthetic process from serine"/>
    <property type="evidence" value="ECO:0007669"/>
    <property type="project" value="InterPro"/>
</dbReference>
<reference evidence="2 3" key="1">
    <citation type="journal article" date="2021" name="PeerJ">
        <title>Analysis of 44 Vibrio anguillarum genomes reveals high genetic diversity.</title>
        <authorList>
            <person name="Hansen M.J."/>
            <person name="Dalsgaard I."/>
        </authorList>
    </citation>
    <scope>NUCLEOTIDE SEQUENCE</scope>
    <source>
        <strain evidence="1 3">040915-1/1B</strain>
        <strain evidence="2">850617-1/1</strain>
    </source>
</reference>
<dbReference type="PANTHER" id="PTHR42811">
    <property type="entry name" value="SERINE ACETYLTRANSFERASE"/>
    <property type="match status" value="1"/>
</dbReference>
<dbReference type="Gene3D" id="2.160.10.10">
    <property type="entry name" value="Hexapeptide repeat proteins"/>
    <property type="match status" value="1"/>
</dbReference>
<protein>
    <submittedName>
        <fullName evidence="2">Serine acetyltransferase</fullName>
    </submittedName>
</protein>
<dbReference type="EMBL" id="RDPI01000001">
    <property type="protein sequence ID" value="MBF4371483.1"/>
    <property type="molecule type" value="Genomic_DNA"/>
</dbReference>
<dbReference type="InterPro" id="IPR001451">
    <property type="entry name" value="Hexapep"/>
</dbReference>
<dbReference type="InterPro" id="IPR011004">
    <property type="entry name" value="Trimer_LpxA-like_sf"/>
</dbReference>
<dbReference type="PIRSF" id="PIRSF000441">
    <property type="entry name" value="CysE"/>
    <property type="match status" value="1"/>
</dbReference>
<dbReference type="SUPFAM" id="SSF51161">
    <property type="entry name" value="Trimeric LpxA-like enzymes"/>
    <property type="match status" value="1"/>
</dbReference>
<dbReference type="InterPro" id="IPR005881">
    <property type="entry name" value="Ser_O-AcTrfase"/>
</dbReference>
<comment type="caution">
    <text evidence="2">The sequence shown here is derived from an EMBL/GenBank/DDBJ whole genome shotgun (WGS) entry which is preliminary data.</text>
</comment>